<sequence length="550" mass="60365">MPGTLQISVLDMGDLPPLAVTSPTSITVTMGRGEYPVPENGEVSIPLTTLREDLIIKLMSGDGQEISHLDIKTRVVVEKGIWDEIFYLEGGGQIHLKLQFVLSEEEKSRIRNMRLSALKKKHGKLVSDGSNGLQKAAVAGRDTAIGLSHKQGISGSYVRQEEGPTQDTIATQPFKLQSNANSKVTKSYPDKTEDTSSVIRRKTEASVAESDADTVQHKMLKESPPEATQIRDPPGGRDSLYSESDLPTTSAKSSLMSYSKVGQDAEQKTVMQGQQGRTPSNVRKMISAFETSLTQEKRPRIKPPPTKLKPSKHEMDVHMSSLQSKEYADERAPKVSPTGGATETDFPSQGTADLEFNKRNIEDLSTWRNQLPGVPKKSGRVEEMGSASVSGRAPGKEKDDENQYCKAKVLTCKTGEMEFLNKHENMVEYSGQGSRGWMFLDELSNFCVTTNGKKIKHLMEDQNIDRGNDQAKRDTTNPRTHKPAGAIIKSDIQMDNKGPDKASAYIQRKPGSDRSAGADPSSGPFGQVVKVAIMVGFGVLVLFTRQQKDR</sequence>
<feature type="compositionally biased region" description="Basic and acidic residues" evidence="1">
    <location>
        <begin position="461"/>
        <end position="476"/>
    </location>
</feature>
<accession>A0AAN7QHA3</accession>
<dbReference type="PANTHER" id="PTHR36810:SF1">
    <property type="entry name" value="OS05G0232200 PROTEIN"/>
    <property type="match status" value="1"/>
</dbReference>
<evidence type="ECO:0000313" key="3">
    <source>
        <dbReference type="EMBL" id="KAK4765005.1"/>
    </source>
</evidence>
<keyword evidence="2" id="KW-1133">Transmembrane helix</keyword>
<evidence type="ECO:0000256" key="2">
    <source>
        <dbReference type="SAM" id="Phobius"/>
    </source>
</evidence>
<evidence type="ECO:0000256" key="1">
    <source>
        <dbReference type="SAM" id="MobiDB-lite"/>
    </source>
</evidence>
<dbReference type="AlphaFoldDB" id="A0AAN7QHA3"/>
<reference evidence="3 4" key="1">
    <citation type="journal article" date="2023" name="Hortic Res">
        <title>Pangenome of water caltrop reveals structural variations and asymmetric subgenome divergence after allopolyploidization.</title>
        <authorList>
            <person name="Zhang X."/>
            <person name="Chen Y."/>
            <person name="Wang L."/>
            <person name="Yuan Y."/>
            <person name="Fang M."/>
            <person name="Shi L."/>
            <person name="Lu R."/>
            <person name="Comes H.P."/>
            <person name="Ma Y."/>
            <person name="Chen Y."/>
            <person name="Huang G."/>
            <person name="Zhou Y."/>
            <person name="Zheng Z."/>
            <person name="Qiu Y."/>
        </authorList>
    </citation>
    <scope>NUCLEOTIDE SEQUENCE [LARGE SCALE GENOMIC DNA]</scope>
    <source>
        <strain evidence="3">F231</strain>
    </source>
</reference>
<dbReference type="EMBL" id="JAXQNO010000023">
    <property type="protein sequence ID" value="KAK4765005.1"/>
    <property type="molecule type" value="Genomic_DNA"/>
</dbReference>
<feature type="region of interest" description="Disordered" evidence="1">
    <location>
        <begin position="369"/>
        <end position="399"/>
    </location>
</feature>
<feature type="region of interest" description="Disordered" evidence="1">
    <location>
        <begin position="461"/>
        <end position="521"/>
    </location>
</feature>
<keyword evidence="2" id="KW-0472">Membrane</keyword>
<gene>
    <name evidence="3" type="ORF">SAY86_026095</name>
</gene>
<feature type="compositionally biased region" description="Polar residues" evidence="1">
    <location>
        <begin position="339"/>
        <end position="351"/>
    </location>
</feature>
<comment type="caution">
    <text evidence="3">The sequence shown here is derived from an EMBL/GenBank/DDBJ whole genome shotgun (WGS) entry which is preliminary data.</text>
</comment>
<feature type="compositionally biased region" description="Polar residues" evidence="1">
    <location>
        <begin position="269"/>
        <end position="281"/>
    </location>
</feature>
<evidence type="ECO:0000313" key="4">
    <source>
        <dbReference type="Proteomes" id="UP001346149"/>
    </source>
</evidence>
<feature type="compositionally biased region" description="Polar residues" evidence="1">
    <location>
        <begin position="241"/>
        <end position="257"/>
    </location>
</feature>
<keyword evidence="4" id="KW-1185">Reference proteome</keyword>
<proteinExistence type="predicted"/>
<dbReference type="Proteomes" id="UP001346149">
    <property type="component" value="Unassembled WGS sequence"/>
</dbReference>
<feature type="compositionally biased region" description="Polar residues" evidence="1">
    <location>
        <begin position="163"/>
        <end position="185"/>
    </location>
</feature>
<keyword evidence="2" id="KW-0812">Transmembrane</keyword>
<feature type="region of interest" description="Disordered" evidence="1">
    <location>
        <begin position="153"/>
        <end position="351"/>
    </location>
</feature>
<name>A0AAN7QHA3_TRANT</name>
<protein>
    <submittedName>
        <fullName evidence="3">Uncharacterized protein</fullName>
    </submittedName>
</protein>
<feature type="transmembrane region" description="Helical" evidence="2">
    <location>
        <begin position="525"/>
        <end position="544"/>
    </location>
</feature>
<dbReference type="PANTHER" id="PTHR36810">
    <property type="entry name" value="BNACNNG47150D PROTEIN"/>
    <property type="match status" value="1"/>
</dbReference>
<organism evidence="3 4">
    <name type="scientific">Trapa natans</name>
    <name type="common">Water chestnut</name>
    <dbReference type="NCBI Taxonomy" id="22666"/>
    <lineage>
        <taxon>Eukaryota</taxon>
        <taxon>Viridiplantae</taxon>
        <taxon>Streptophyta</taxon>
        <taxon>Embryophyta</taxon>
        <taxon>Tracheophyta</taxon>
        <taxon>Spermatophyta</taxon>
        <taxon>Magnoliopsida</taxon>
        <taxon>eudicotyledons</taxon>
        <taxon>Gunneridae</taxon>
        <taxon>Pentapetalae</taxon>
        <taxon>rosids</taxon>
        <taxon>malvids</taxon>
        <taxon>Myrtales</taxon>
        <taxon>Lythraceae</taxon>
        <taxon>Trapa</taxon>
    </lineage>
</organism>
<feature type="compositionally biased region" description="Basic and acidic residues" evidence="1">
    <location>
        <begin position="214"/>
        <end position="224"/>
    </location>
</feature>